<protein>
    <recommendedName>
        <fullName evidence="3">Mariner Mos1 transposase</fullName>
    </recommendedName>
</protein>
<accession>A0A4Y2DGT9</accession>
<dbReference type="EMBL" id="BGPR01000348">
    <property type="protein sequence ID" value="GBM14785.1"/>
    <property type="molecule type" value="Genomic_DNA"/>
</dbReference>
<evidence type="ECO:0008006" key="3">
    <source>
        <dbReference type="Google" id="ProtNLM"/>
    </source>
</evidence>
<dbReference type="Gene3D" id="3.30.420.10">
    <property type="entry name" value="Ribonuclease H-like superfamily/Ribonuclease H"/>
    <property type="match status" value="1"/>
</dbReference>
<organism evidence="1 2">
    <name type="scientific">Araneus ventricosus</name>
    <name type="common">Orbweaver spider</name>
    <name type="synonym">Epeira ventricosa</name>
    <dbReference type="NCBI Taxonomy" id="182803"/>
    <lineage>
        <taxon>Eukaryota</taxon>
        <taxon>Metazoa</taxon>
        <taxon>Ecdysozoa</taxon>
        <taxon>Arthropoda</taxon>
        <taxon>Chelicerata</taxon>
        <taxon>Arachnida</taxon>
        <taxon>Araneae</taxon>
        <taxon>Araneomorphae</taxon>
        <taxon>Entelegynae</taxon>
        <taxon>Araneoidea</taxon>
        <taxon>Araneidae</taxon>
        <taxon>Araneus</taxon>
    </lineage>
</organism>
<dbReference type="OrthoDB" id="616263at2759"/>
<comment type="caution">
    <text evidence="1">The sequence shown here is derived from an EMBL/GenBank/DDBJ whole genome shotgun (WGS) entry which is preliminary data.</text>
</comment>
<gene>
    <name evidence="1" type="ORF">AVEN_10792_1</name>
</gene>
<evidence type="ECO:0000313" key="1">
    <source>
        <dbReference type="EMBL" id="GBM14785.1"/>
    </source>
</evidence>
<evidence type="ECO:0000313" key="2">
    <source>
        <dbReference type="Proteomes" id="UP000499080"/>
    </source>
</evidence>
<dbReference type="Proteomes" id="UP000499080">
    <property type="component" value="Unassembled WGS sequence"/>
</dbReference>
<keyword evidence="2" id="KW-1185">Reference proteome</keyword>
<dbReference type="InterPro" id="IPR036397">
    <property type="entry name" value="RNaseH_sf"/>
</dbReference>
<sequence>MNRINLTFKFNLWVPHELTAEDKRKRKAACLDLLRDQRKEKILDIIVTCDGKWVYYNNTSHKGGWSAPEESAGSIARRDLTRSCFAVADGIVAKLSTKNT</sequence>
<dbReference type="GO" id="GO:0003676">
    <property type="term" value="F:nucleic acid binding"/>
    <property type="evidence" value="ECO:0007669"/>
    <property type="project" value="InterPro"/>
</dbReference>
<reference evidence="1 2" key="1">
    <citation type="journal article" date="2019" name="Sci. Rep.">
        <title>Orb-weaving spider Araneus ventricosus genome elucidates the spidroin gene catalogue.</title>
        <authorList>
            <person name="Kono N."/>
            <person name="Nakamura H."/>
            <person name="Ohtoshi R."/>
            <person name="Moran D.A.P."/>
            <person name="Shinohara A."/>
            <person name="Yoshida Y."/>
            <person name="Fujiwara M."/>
            <person name="Mori M."/>
            <person name="Tomita M."/>
            <person name="Arakawa K."/>
        </authorList>
    </citation>
    <scope>NUCLEOTIDE SEQUENCE [LARGE SCALE GENOMIC DNA]</scope>
</reference>
<dbReference type="AlphaFoldDB" id="A0A4Y2DGT9"/>
<proteinExistence type="predicted"/>
<name>A0A4Y2DGT9_ARAVE</name>